<dbReference type="InParanoid" id="A0A2P6N2C9"/>
<reference evidence="2 3" key="1">
    <citation type="journal article" date="2018" name="Genome Biol. Evol.">
        <title>Multiple Roots of Fruiting Body Formation in Amoebozoa.</title>
        <authorList>
            <person name="Hillmann F."/>
            <person name="Forbes G."/>
            <person name="Novohradska S."/>
            <person name="Ferling I."/>
            <person name="Riege K."/>
            <person name="Groth M."/>
            <person name="Westermann M."/>
            <person name="Marz M."/>
            <person name="Spaller T."/>
            <person name="Winckler T."/>
            <person name="Schaap P."/>
            <person name="Glockner G."/>
        </authorList>
    </citation>
    <scope>NUCLEOTIDE SEQUENCE [LARGE SCALE GENOMIC DNA]</scope>
    <source>
        <strain evidence="2 3">Jena</strain>
    </source>
</reference>
<name>A0A2P6N2C9_9EUKA</name>
<comment type="caution">
    <text evidence="2">The sequence shown here is derived from an EMBL/GenBank/DDBJ whole genome shotgun (WGS) entry which is preliminary data.</text>
</comment>
<keyword evidence="3" id="KW-1185">Reference proteome</keyword>
<organism evidence="2 3">
    <name type="scientific">Planoprotostelium fungivorum</name>
    <dbReference type="NCBI Taxonomy" id="1890364"/>
    <lineage>
        <taxon>Eukaryota</taxon>
        <taxon>Amoebozoa</taxon>
        <taxon>Evosea</taxon>
        <taxon>Variosea</taxon>
        <taxon>Cavosteliida</taxon>
        <taxon>Cavosteliaceae</taxon>
        <taxon>Planoprotostelium</taxon>
    </lineage>
</organism>
<dbReference type="AlphaFoldDB" id="A0A2P6N2C9"/>
<evidence type="ECO:0000313" key="3">
    <source>
        <dbReference type="Proteomes" id="UP000241769"/>
    </source>
</evidence>
<feature type="compositionally biased region" description="Polar residues" evidence="1">
    <location>
        <begin position="44"/>
        <end position="53"/>
    </location>
</feature>
<accession>A0A2P6N2C9</accession>
<protein>
    <submittedName>
        <fullName evidence="2">Uncharacterized protein</fullName>
    </submittedName>
</protein>
<evidence type="ECO:0000256" key="1">
    <source>
        <dbReference type="SAM" id="MobiDB-lite"/>
    </source>
</evidence>
<dbReference type="Proteomes" id="UP000241769">
    <property type="component" value="Unassembled WGS sequence"/>
</dbReference>
<sequence>MNQISAHRGDKYPGLYLSPGTPGCVANPPFRYLYLSQDLPGSRVHSSSVNSLRPTGHHKQAVSTQNEHNHSDS</sequence>
<dbReference type="EMBL" id="MDYQ01000239">
    <property type="protein sequence ID" value="PRP78117.1"/>
    <property type="molecule type" value="Genomic_DNA"/>
</dbReference>
<feature type="region of interest" description="Disordered" evidence="1">
    <location>
        <begin position="41"/>
        <end position="73"/>
    </location>
</feature>
<gene>
    <name evidence="2" type="ORF">PROFUN_13919</name>
</gene>
<proteinExistence type="predicted"/>
<evidence type="ECO:0000313" key="2">
    <source>
        <dbReference type="EMBL" id="PRP78117.1"/>
    </source>
</evidence>